<evidence type="ECO:0000313" key="5">
    <source>
        <dbReference type="EMBL" id="AIB09871.1"/>
    </source>
</evidence>
<dbReference type="EMBL" id="CP006627">
    <property type="protein sequence ID" value="AIB09668.1"/>
    <property type="molecule type" value="Genomic_DNA"/>
</dbReference>
<dbReference type="EMBL" id="CP006629">
    <property type="protein sequence ID" value="AIB10060.1"/>
    <property type="molecule type" value="Genomic_DNA"/>
</dbReference>
<accession>A0A060D7E3</accession>
<dbReference type="EMBL" id="CP006629">
    <property type="protein sequence ID" value="AIB09948.1"/>
    <property type="molecule type" value="Genomic_DNA"/>
</dbReference>
<evidence type="ECO:0000256" key="1">
    <source>
        <dbReference type="SAM" id="MobiDB-lite"/>
    </source>
</evidence>
<dbReference type="Proteomes" id="UP000243670">
    <property type="component" value="Nucleomorph 1"/>
</dbReference>
<dbReference type="EMBL" id="CP006627">
    <property type="protein sequence ID" value="AIB09529.1"/>
    <property type="molecule type" value="Genomic_DNA"/>
</dbReference>
<evidence type="ECO:0000313" key="4">
    <source>
        <dbReference type="EMBL" id="AIB09745.1"/>
    </source>
</evidence>
<protein>
    <submittedName>
        <fullName evidence="5">Uncharacterized protein</fullName>
    </submittedName>
</protein>
<proteinExistence type="predicted"/>
<evidence type="ECO:0000313" key="7">
    <source>
        <dbReference type="EMBL" id="AIB10060.1"/>
    </source>
</evidence>
<dbReference type="AlphaFoldDB" id="A0A060D7E3"/>
<name>A0A060D7E3_9EUKA</name>
<reference evidence="5 8" key="1">
    <citation type="journal article" date="2014" name="BMC Genomics">
        <title>Nucleomorph and plastid genome sequences of the chlorarachniophyte Lotharella oceanica: convergent reductive evolution and frequent recombination in nucleomorph-bearing algae.</title>
        <authorList>
            <person name="Tanifuji G."/>
            <person name="Onodera N.T."/>
            <person name="Brown M.W."/>
            <person name="Curtis B.A."/>
            <person name="Roger A.J."/>
            <person name="Ka-Shu Wong G."/>
            <person name="Melkonian M."/>
            <person name="Archibald J.M."/>
        </authorList>
    </citation>
    <scope>NUCLEOTIDE SEQUENCE [LARGE SCALE GENOMIC DNA]</scope>
    <source>
        <strain evidence="5 8">CCMP622</strain>
    </source>
</reference>
<dbReference type="Proteomes" id="UP000243670">
    <property type="component" value="Nucleomorph 2"/>
</dbReference>
<dbReference type="Proteomes" id="UP000243670">
    <property type="component" value="Nucleomorph 3"/>
</dbReference>
<sequence length="109" mass="12263">MLLRNNSNSSKGHNMTGVEYDYHAAAAGHYSRSMNNRVDWLYSKENVRADVLLPPPPPPKVRDLRPQPQQGPLVAPFRPLRVAASFERAREPQRRGEAFEAAKQGSKDP</sequence>
<feature type="region of interest" description="Disordered" evidence="1">
    <location>
        <begin position="87"/>
        <end position="109"/>
    </location>
</feature>
<geneLocation type="nucleomorph" evidence="5"/>
<evidence type="ECO:0000313" key="8">
    <source>
        <dbReference type="Proteomes" id="UP000243670"/>
    </source>
</evidence>
<feature type="region of interest" description="Disordered" evidence="1">
    <location>
        <begin position="51"/>
        <end position="75"/>
    </location>
</feature>
<gene>
    <name evidence="3" type="ORF">M951_chr1189</name>
    <name evidence="2" type="ORF">M951_chr142</name>
    <name evidence="5" type="ORF">M951_chr2179</name>
    <name evidence="4" type="ORF">M951_chr242</name>
    <name evidence="7" type="ORF">M951_chr3163</name>
    <name evidence="6" type="ORF">M951_chr342</name>
</gene>
<evidence type="ECO:0000313" key="6">
    <source>
        <dbReference type="EMBL" id="AIB09948.1"/>
    </source>
</evidence>
<evidence type="ECO:0000313" key="2">
    <source>
        <dbReference type="EMBL" id="AIB09529.1"/>
    </source>
</evidence>
<dbReference type="EMBL" id="CP006628">
    <property type="protein sequence ID" value="AIB09871.1"/>
    <property type="molecule type" value="Genomic_DNA"/>
</dbReference>
<keyword evidence="5" id="KW-0542">Nucleomorph</keyword>
<dbReference type="EMBL" id="CP006628">
    <property type="protein sequence ID" value="AIB09745.1"/>
    <property type="molecule type" value="Genomic_DNA"/>
</dbReference>
<evidence type="ECO:0000313" key="3">
    <source>
        <dbReference type="EMBL" id="AIB09668.1"/>
    </source>
</evidence>
<organism evidence="5 8">
    <name type="scientific">Lotharella oceanica</name>
    <dbReference type="NCBI Taxonomy" id="641309"/>
    <lineage>
        <taxon>Eukaryota</taxon>
        <taxon>Sar</taxon>
        <taxon>Rhizaria</taxon>
        <taxon>Cercozoa</taxon>
        <taxon>Chlorarachniophyceae</taxon>
        <taxon>Lotharella</taxon>
    </lineage>
</organism>